<comment type="caution">
    <text evidence="8">The sequence shown here is derived from an EMBL/GenBank/DDBJ whole genome shotgun (WGS) entry which is preliminary data.</text>
</comment>
<dbReference type="Proteomes" id="UP000664628">
    <property type="component" value="Unassembled WGS sequence"/>
</dbReference>
<accession>A0ABS3JDP5</accession>
<dbReference type="EMBL" id="JAFMYW010000001">
    <property type="protein sequence ID" value="MBO0948113.1"/>
    <property type="molecule type" value="Genomic_DNA"/>
</dbReference>
<evidence type="ECO:0000256" key="5">
    <source>
        <dbReference type="RuleBase" id="RU361187"/>
    </source>
</evidence>
<dbReference type="InterPro" id="IPR006710">
    <property type="entry name" value="Glyco_hydro_43"/>
</dbReference>
<feature type="region of interest" description="Disordered" evidence="6">
    <location>
        <begin position="326"/>
        <end position="346"/>
    </location>
</feature>
<dbReference type="PANTHER" id="PTHR43817:SF1">
    <property type="entry name" value="HYDROLASE, FAMILY 43, PUTATIVE (AFU_ORTHOLOGUE AFUA_3G01660)-RELATED"/>
    <property type="match status" value="1"/>
</dbReference>
<dbReference type="CDD" id="cd18820">
    <property type="entry name" value="GH43_LbAraf43-like"/>
    <property type="match status" value="1"/>
</dbReference>
<dbReference type="GO" id="GO:0016787">
    <property type="term" value="F:hydrolase activity"/>
    <property type="evidence" value="ECO:0007669"/>
    <property type="project" value="UniProtKB-KW"/>
</dbReference>
<feature type="signal peptide" evidence="7">
    <location>
        <begin position="1"/>
        <end position="20"/>
    </location>
</feature>
<name>A0ABS3JDP5_9BACT</name>
<evidence type="ECO:0000313" key="8">
    <source>
        <dbReference type="EMBL" id="MBO0948113.1"/>
    </source>
</evidence>
<protein>
    <submittedName>
        <fullName evidence="8">Glycoside hydrolase family 43 protein</fullName>
    </submittedName>
</protein>
<evidence type="ECO:0000256" key="6">
    <source>
        <dbReference type="SAM" id="MobiDB-lite"/>
    </source>
</evidence>
<dbReference type="SUPFAM" id="SSF75005">
    <property type="entry name" value="Arabinanase/levansucrase/invertase"/>
    <property type="match status" value="1"/>
</dbReference>
<evidence type="ECO:0000313" key="9">
    <source>
        <dbReference type="Proteomes" id="UP000664628"/>
    </source>
</evidence>
<evidence type="ECO:0000256" key="7">
    <source>
        <dbReference type="SAM" id="SignalP"/>
    </source>
</evidence>
<keyword evidence="3 5" id="KW-0378">Hydrolase</keyword>
<keyword evidence="9" id="KW-1185">Reference proteome</keyword>
<dbReference type="Pfam" id="PF04616">
    <property type="entry name" value="Glyco_hydro_43"/>
    <property type="match status" value="1"/>
</dbReference>
<keyword evidence="4 5" id="KW-0326">Glycosidase</keyword>
<dbReference type="RefSeq" id="WP_207328028.1">
    <property type="nucleotide sequence ID" value="NZ_JAFMYW010000001.1"/>
</dbReference>
<dbReference type="InterPro" id="IPR023296">
    <property type="entry name" value="Glyco_hydro_beta-prop_sf"/>
</dbReference>
<reference evidence="8 9" key="1">
    <citation type="submission" date="2021-03" db="EMBL/GenBank/DDBJ databases">
        <title>Fibrella sp. HMF5405 genome sequencing and assembly.</title>
        <authorList>
            <person name="Kang H."/>
            <person name="Kim H."/>
            <person name="Bae S."/>
            <person name="Joh K."/>
        </authorList>
    </citation>
    <scope>NUCLEOTIDE SEQUENCE [LARGE SCALE GENOMIC DNA]</scope>
    <source>
        <strain evidence="8 9">HMF5405</strain>
    </source>
</reference>
<dbReference type="InterPro" id="IPR016828">
    <property type="entry name" value="Alpha-L-arabinofuranosidase"/>
</dbReference>
<evidence type="ECO:0000256" key="4">
    <source>
        <dbReference type="ARBA" id="ARBA00023295"/>
    </source>
</evidence>
<dbReference type="Gene3D" id="2.115.10.20">
    <property type="entry name" value="Glycosyl hydrolase domain, family 43"/>
    <property type="match status" value="1"/>
</dbReference>
<dbReference type="PIRSF" id="PIRSF025414">
    <property type="entry name" value="Alpha-L-arabinofuranosidase"/>
    <property type="match status" value="1"/>
</dbReference>
<feature type="chain" id="PRO_5045442943" evidence="7">
    <location>
        <begin position="21"/>
        <end position="346"/>
    </location>
</feature>
<proteinExistence type="inferred from homology"/>
<sequence>MKNSLLGLLLGLAISSVAIAQSNTFTNPIKQSGPDPWVLQKDGWYYYMNTTGSNLTLWRTKNLADLNTAERKVIFTPPTKTGYSKELWAPEIHFLDNKWYVYFSADSATNLSHRVWVAENTSADPFTGEWIVKGKIGDRDDHWAIDMSVFDFRGKRYAIWSGWDGRKNGQQDIFISEMTNPWTLKKGKRAKISSPTFEWEKHGDVPAAWQKNGEVPQIFVNEGPEALQHDGQLFIAFSANACWLDYCLGLLRYRGKGDLLNPKNWTKLPQPAFTQSAENGVYAPGHGGFFQDGKGQNWMIYHANPGATDGCGNKRAPHIQTFSWNADGSPNFGQPIPKVPTPSPAQ</sequence>
<feature type="compositionally biased region" description="Pro residues" evidence="6">
    <location>
        <begin position="337"/>
        <end position="346"/>
    </location>
</feature>
<dbReference type="PANTHER" id="PTHR43817">
    <property type="entry name" value="GLYCOSYL HYDROLASE"/>
    <property type="match status" value="1"/>
</dbReference>
<evidence type="ECO:0000256" key="3">
    <source>
        <dbReference type="ARBA" id="ARBA00022801"/>
    </source>
</evidence>
<organism evidence="8 9">
    <name type="scientific">Fibrella forsythiae</name>
    <dbReference type="NCBI Taxonomy" id="2817061"/>
    <lineage>
        <taxon>Bacteria</taxon>
        <taxon>Pseudomonadati</taxon>
        <taxon>Bacteroidota</taxon>
        <taxon>Cytophagia</taxon>
        <taxon>Cytophagales</taxon>
        <taxon>Spirosomataceae</taxon>
        <taxon>Fibrella</taxon>
    </lineage>
</organism>
<gene>
    <name evidence="8" type="ORF">J2I46_05930</name>
</gene>
<evidence type="ECO:0000256" key="1">
    <source>
        <dbReference type="ARBA" id="ARBA00009865"/>
    </source>
</evidence>
<comment type="similarity">
    <text evidence="1 5">Belongs to the glycosyl hydrolase 43 family.</text>
</comment>
<evidence type="ECO:0000256" key="2">
    <source>
        <dbReference type="ARBA" id="ARBA00022729"/>
    </source>
</evidence>
<keyword evidence="2 7" id="KW-0732">Signal</keyword>